<dbReference type="Proteomes" id="UP000583556">
    <property type="component" value="Unassembled WGS sequence"/>
</dbReference>
<comment type="caution">
    <text evidence="1">The sequence shown here is derived from an EMBL/GenBank/DDBJ whole genome shotgun (WGS) entry which is preliminary data.</text>
</comment>
<organism evidence="1 2">
    <name type="scientific">Novosphingobium olei</name>
    <dbReference type="NCBI Taxonomy" id="2728851"/>
    <lineage>
        <taxon>Bacteria</taxon>
        <taxon>Pseudomonadati</taxon>
        <taxon>Pseudomonadota</taxon>
        <taxon>Alphaproteobacteria</taxon>
        <taxon>Sphingomonadales</taxon>
        <taxon>Sphingomonadaceae</taxon>
        <taxon>Novosphingobium</taxon>
    </lineage>
</organism>
<keyword evidence="2" id="KW-1185">Reference proteome</keyword>
<accession>A0A7Y0GBT3</accession>
<evidence type="ECO:0000313" key="1">
    <source>
        <dbReference type="EMBL" id="NML94957.1"/>
    </source>
</evidence>
<name>A0A7Y0GBT3_9SPHN</name>
<gene>
    <name evidence="1" type="ORF">HHL27_14880</name>
</gene>
<evidence type="ECO:0000313" key="2">
    <source>
        <dbReference type="Proteomes" id="UP000583556"/>
    </source>
</evidence>
<reference evidence="1 2" key="1">
    <citation type="submission" date="2020-04" db="EMBL/GenBank/DDBJ databases">
        <title>Novosphingobium sp. TW-4 isolated from soil.</title>
        <authorList>
            <person name="Dahal R.H."/>
            <person name="Chaudhary D.K."/>
        </authorList>
    </citation>
    <scope>NUCLEOTIDE SEQUENCE [LARGE SCALE GENOMIC DNA]</scope>
    <source>
        <strain evidence="1 2">TW-4</strain>
    </source>
</reference>
<dbReference type="EMBL" id="JABBGM010000006">
    <property type="protein sequence ID" value="NML94957.1"/>
    <property type="molecule type" value="Genomic_DNA"/>
</dbReference>
<dbReference type="AlphaFoldDB" id="A0A7Y0GBT3"/>
<sequence length="96" mass="10560">MTPASPQWPHLAQPEWHRVRQAMLAMGEADCRTRPGFLSRVLGRKAHADERDAAAPLDVFVCRSRRGRPTPQSVVDALMADGFSKDQLAAIALLAL</sequence>
<proteinExistence type="predicted"/>
<protein>
    <submittedName>
        <fullName evidence="1">Uncharacterized protein</fullName>
    </submittedName>
</protein>
<dbReference type="RefSeq" id="WP_169494228.1">
    <property type="nucleotide sequence ID" value="NZ_JABBGM010000006.1"/>
</dbReference>